<organism evidence="3 4">
    <name type="scientific">Crocodylus porosus</name>
    <name type="common">Saltwater crocodile</name>
    <name type="synonym">Estuarine crocodile</name>
    <dbReference type="NCBI Taxonomy" id="8502"/>
    <lineage>
        <taxon>Eukaryota</taxon>
        <taxon>Metazoa</taxon>
        <taxon>Chordata</taxon>
        <taxon>Craniata</taxon>
        <taxon>Vertebrata</taxon>
        <taxon>Euteleostomi</taxon>
        <taxon>Archelosauria</taxon>
        <taxon>Archosauria</taxon>
        <taxon>Crocodylia</taxon>
        <taxon>Longirostres</taxon>
        <taxon>Crocodylidae</taxon>
        <taxon>Crocodylus</taxon>
    </lineage>
</organism>
<feature type="region of interest" description="Disordered" evidence="1">
    <location>
        <begin position="43"/>
        <end position="83"/>
    </location>
</feature>
<dbReference type="PANTHER" id="PTHR12125:SF12">
    <property type="entry name" value="F-BOX ONLY PROTEIN 6"/>
    <property type="match status" value="1"/>
</dbReference>
<evidence type="ECO:0000313" key="4">
    <source>
        <dbReference type="Proteomes" id="UP000594220"/>
    </source>
</evidence>
<reference evidence="3" key="1">
    <citation type="submission" date="2025-08" db="UniProtKB">
        <authorList>
            <consortium name="Ensembl"/>
        </authorList>
    </citation>
    <scope>IDENTIFICATION</scope>
</reference>
<dbReference type="SUPFAM" id="SSF49785">
    <property type="entry name" value="Galactose-binding domain-like"/>
    <property type="match status" value="1"/>
</dbReference>
<dbReference type="OMA" id="DEWKVEG"/>
<evidence type="ECO:0000313" key="3">
    <source>
        <dbReference type="Ensembl" id="ENSCPRP00005021132.1"/>
    </source>
</evidence>
<protein>
    <submittedName>
        <fullName evidence="3">F-box protein 6</fullName>
    </submittedName>
</protein>
<dbReference type="PROSITE" id="PS51114">
    <property type="entry name" value="FBA"/>
    <property type="match status" value="1"/>
</dbReference>
<dbReference type="Pfam" id="PF04300">
    <property type="entry name" value="FBA"/>
    <property type="match status" value="1"/>
</dbReference>
<dbReference type="Ensembl" id="ENSCPRT00005024705.1">
    <property type="protein sequence ID" value="ENSCPRP00005021132.1"/>
    <property type="gene ID" value="ENSCPRG00005014717.1"/>
</dbReference>
<evidence type="ECO:0000259" key="2">
    <source>
        <dbReference type="PROSITE" id="PS51114"/>
    </source>
</evidence>
<dbReference type="FunFam" id="2.60.120.260:FF:000012">
    <property type="entry name" value="F-box only protein 2"/>
    <property type="match status" value="1"/>
</dbReference>
<dbReference type="GO" id="GO:0061630">
    <property type="term" value="F:ubiquitin protein ligase activity"/>
    <property type="evidence" value="ECO:0007669"/>
    <property type="project" value="TreeGrafter"/>
</dbReference>
<dbReference type="InterPro" id="IPR008979">
    <property type="entry name" value="Galactose-bd-like_sf"/>
</dbReference>
<dbReference type="GeneTree" id="ENSGT00940000159980"/>
<dbReference type="Gene3D" id="2.60.120.260">
    <property type="entry name" value="Galactose-binding domain-like"/>
    <property type="match status" value="1"/>
</dbReference>
<sequence>MFQVKSAQTRWTEWNSKTRTMKQAPPNCPKNQAGCYSWQRPVPPGLERLRDPLAGTLSRGAGSDASKHDQAAAPVRCSPAVPRRHQGGALGPAGGALPAARGVCRPEPGHGWPAGRGGAGCAARGRAAGGAGAGAGAGPGAQLPAGVHAVAGRGGPALAVEAQVRARGAGARRPPAAAGLARVVLPLPPAPQPAPQPAGRRCVRAPGPSPRVPRRPAPASRCLCSLPFLEKLKHWRLDSNEGDEWKVEGLPGTHGNSFPGAGVRKYFVTSYGLCLKSQLIDLKKEGYWEELMDKHRPDIIISDWYAARFDCGCQYQLKVQLLSADHLVLEEFCPQPVIIDQWSDAKWKEMSYTFHNYKPGVRYILFKHGGQDTQYWAGWYGIRVTNSSITIGPGTSA</sequence>
<gene>
    <name evidence="3" type="primary">FBXO6</name>
</gene>
<dbReference type="Proteomes" id="UP000594220">
    <property type="component" value="Unplaced"/>
</dbReference>
<dbReference type="GO" id="GO:0031146">
    <property type="term" value="P:SCF-dependent proteasomal ubiquitin-dependent protein catabolic process"/>
    <property type="evidence" value="ECO:0007669"/>
    <property type="project" value="TreeGrafter"/>
</dbReference>
<dbReference type="InterPro" id="IPR039752">
    <property type="entry name" value="F-box_only"/>
</dbReference>
<dbReference type="AlphaFoldDB" id="A0A7M4F7Z9"/>
<feature type="domain" description="FBA" evidence="2">
    <location>
        <begin position="211"/>
        <end position="393"/>
    </location>
</feature>
<dbReference type="PANTHER" id="PTHR12125">
    <property type="entry name" value="F-BOX ONLY PROTEIN 6-LIKE PROTEIN"/>
    <property type="match status" value="1"/>
</dbReference>
<proteinExistence type="predicted"/>
<reference evidence="3" key="2">
    <citation type="submission" date="2025-09" db="UniProtKB">
        <authorList>
            <consortium name="Ensembl"/>
        </authorList>
    </citation>
    <scope>IDENTIFICATION</scope>
</reference>
<dbReference type="InterPro" id="IPR007397">
    <property type="entry name" value="F-box-assoc_dom"/>
</dbReference>
<dbReference type="GO" id="GO:0036503">
    <property type="term" value="P:ERAD pathway"/>
    <property type="evidence" value="ECO:0007669"/>
    <property type="project" value="TreeGrafter"/>
</dbReference>
<dbReference type="GO" id="GO:0005737">
    <property type="term" value="C:cytoplasm"/>
    <property type="evidence" value="ECO:0007669"/>
    <property type="project" value="UniProtKB-ARBA"/>
</dbReference>
<name>A0A7M4F7Z9_CROPO</name>
<dbReference type="GO" id="GO:0019005">
    <property type="term" value="C:SCF ubiquitin ligase complex"/>
    <property type="evidence" value="ECO:0007669"/>
    <property type="project" value="TreeGrafter"/>
</dbReference>
<evidence type="ECO:0000256" key="1">
    <source>
        <dbReference type="SAM" id="MobiDB-lite"/>
    </source>
</evidence>
<dbReference type="GO" id="GO:0006516">
    <property type="term" value="P:glycoprotein catabolic process"/>
    <property type="evidence" value="ECO:0007669"/>
    <property type="project" value="TreeGrafter"/>
</dbReference>
<dbReference type="SMART" id="SM01198">
    <property type="entry name" value="FBA"/>
    <property type="match status" value="1"/>
</dbReference>
<accession>A0A7M4F7Z9</accession>
<keyword evidence="4" id="KW-1185">Reference proteome</keyword>